<sequence length="582" mass="65290">MVGGEDRLSALGDDLLRRILHFVPSKEAASTSVLSRRWGSLWRSSGAVNLAVRVDGVDDDHDYERNEDHIFSCQEAFVRAAEAALAAAEVPVTRLTLRVDAGHARGSFNAIGHFLLSTRGCWRTDADVVGRVLSHHAARRVEELRVALVEALDACLFSDQEVDRCQTICHLASLPSSEALRVLDLTKCDLDQLATVAFPRLVTLRLRLTSVHHPSLDTLLSAAPVLDAVHLEAVLFTGVDLDQAPQEHGHQFGDAEPDDNDDGTKTPAPPVVRLSFPTVTKLLLVRCGVYGTKRMTWAMEIDAPRVRSFVYKGQMRPFVLRSSAPGIDRADLHLHDDPYGDQRLEPGYDKERPRVLFWQFLHSFASARILKLTVDRNLKDIAAIGKARRAKLLCAFRNVERLELEGVHHPGSKTAPVAIANLLHCCPVLGDLTLKLSTVPHHSRKGETYGWQVLERKFSLDHDKSIRRFMRRSHISTEDTNGDCDDRYDDVPDIPGLSQHLFACLQCSLRRVSLQFRLDDSSSSSCLGVRLIKFFADNAPHLEEMRVDTGNRRLYEHLNFRVYQIAIRRCDPSSLFSFFLPI</sequence>
<dbReference type="Proteomes" id="UP001341281">
    <property type="component" value="Chromosome 06"/>
</dbReference>
<organism evidence="3 4">
    <name type="scientific">Paspalum notatum var. saurae</name>
    <dbReference type="NCBI Taxonomy" id="547442"/>
    <lineage>
        <taxon>Eukaryota</taxon>
        <taxon>Viridiplantae</taxon>
        <taxon>Streptophyta</taxon>
        <taxon>Embryophyta</taxon>
        <taxon>Tracheophyta</taxon>
        <taxon>Spermatophyta</taxon>
        <taxon>Magnoliopsida</taxon>
        <taxon>Liliopsida</taxon>
        <taxon>Poales</taxon>
        <taxon>Poaceae</taxon>
        <taxon>PACMAD clade</taxon>
        <taxon>Panicoideae</taxon>
        <taxon>Andropogonodae</taxon>
        <taxon>Paspaleae</taxon>
        <taxon>Paspalinae</taxon>
        <taxon>Paspalum</taxon>
    </lineage>
</organism>
<dbReference type="EMBL" id="CP144750">
    <property type="protein sequence ID" value="WVZ82244.1"/>
    <property type="molecule type" value="Genomic_DNA"/>
</dbReference>
<keyword evidence="4" id="KW-1185">Reference proteome</keyword>
<evidence type="ECO:0000313" key="3">
    <source>
        <dbReference type="EMBL" id="WVZ82244.1"/>
    </source>
</evidence>
<name>A0AAQ3TY24_PASNO</name>
<gene>
    <name evidence="3" type="ORF">U9M48_029530</name>
</gene>
<dbReference type="AlphaFoldDB" id="A0AAQ3TY24"/>
<evidence type="ECO:0000313" key="4">
    <source>
        <dbReference type="Proteomes" id="UP001341281"/>
    </source>
</evidence>
<dbReference type="PANTHER" id="PTHR32141">
    <property type="match status" value="1"/>
</dbReference>
<dbReference type="InterPro" id="IPR036047">
    <property type="entry name" value="F-box-like_dom_sf"/>
</dbReference>
<feature type="region of interest" description="Disordered" evidence="1">
    <location>
        <begin position="246"/>
        <end position="270"/>
    </location>
</feature>
<dbReference type="Pfam" id="PF00646">
    <property type="entry name" value="F-box"/>
    <property type="match status" value="1"/>
</dbReference>
<dbReference type="CDD" id="cd22160">
    <property type="entry name" value="F-box_AtFBL13-like"/>
    <property type="match status" value="1"/>
</dbReference>
<dbReference type="PANTHER" id="PTHR32141:SF26">
    <property type="entry name" value="OS08G0328600 PROTEIN"/>
    <property type="match status" value="1"/>
</dbReference>
<dbReference type="InterPro" id="IPR055302">
    <property type="entry name" value="F-box_dom-containing"/>
</dbReference>
<reference evidence="3 4" key="1">
    <citation type="submission" date="2024-02" db="EMBL/GenBank/DDBJ databases">
        <title>High-quality chromosome-scale genome assembly of Pensacola bahiagrass (Paspalum notatum Flugge var. saurae).</title>
        <authorList>
            <person name="Vega J.M."/>
            <person name="Podio M."/>
            <person name="Orjuela J."/>
            <person name="Siena L.A."/>
            <person name="Pessino S.C."/>
            <person name="Combes M.C."/>
            <person name="Mariac C."/>
            <person name="Albertini E."/>
            <person name="Pupilli F."/>
            <person name="Ortiz J.P.A."/>
            <person name="Leblanc O."/>
        </authorList>
    </citation>
    <scope>NUCLEOTIDE SEQUENCE [LARGE SCALE GENOMIC DNA]</scope>
    <source>
        <strain evidence="3">R1</strain>
        <tissue evidence="3">Leaf</tissue>
    </source>
</reference>
<evidence type="ECO:0000256" key="1">
    <source>
        <dbReference type="SAM" id="MobiDB-lite"/>
    </source>
</evidence>
<accession>A0AAQ3TY24</accession>
<dbReference type="SUPFAM" id="SSF81383">
    <property type="entry name" value="F-box domain"/>
    <property type="match status" value="1"/>
</dbReference>
<feature type="domain" description="F-box" evidence="2">
    <location>
        <begin position="8"/>
        <end position="45"/>
    </location>
</feature>
<protein>
    <recommendedName>
        <fullName evidence="2">F-box domain-containing protein</fullName>
    </recommendedName>
</protein>
<dbReference type="InterPro" id="IPR053781">
    <property type="entry name" value="F-box_AtFBL13-like"/>
</dbReference>
<dbReference type="InterPro" id="IPR001810">
    <property type="entry name" value="F-box_dom"/>
</dbReference>
<proteinExistence type="predicted"/>
<evidence type="ECO:0000259" key="2">
    <source>
        <dbReference type="Pfam" id="PF00646"/>
    </source>
</evidence>